<dbReference type="EnsemblPlants" id="PNT69863">
    <property type="protein sequence ID" value="PNT69863"/>
    <property type="gene ID" value="BRADI_2g01692v3"/>
</dbReference>
<evidence type="ECO:0000313" key="2">
    <source>
        <dbReference type="EnsemblPlants" id="PNT69863"/>
    </source>
</evidence>
<dbReference type="RefSeq" id="XP_024315782.1">
    <property type="nucleotide sequence ID" value="XM_024460014.1"/>
</dbReference>
<dbReference type="Gramene" id="PNT69863">
    <property type="protein sequence ID" value="PNT69863"/>
    <property type="gene ID" value="BRADI_2g01692v3"/>
</dbReference>
<organism evidence="1">
    <name type="scientific">Brachypodium distachyon</name>
    <name type="common">Purple false brome</name>
    <name type="synonym">Trachynia distachya</name>
    <dbReference type="NCBI Taxonomy" id="15368"/>
    <lineage>
        <taxon>Eukaryota</taxon>
        <taxon>Viridiplantae</taxon>
        <taxon>Streptophyta</taxon>
        <taxon>Embryophyta</taxon>
        <taxon>Tracheophyta</taxon>
        <taxon>Spermatophyta</taxon>
        <taxon>Magnoliopsida</taxon>
        <taxon>Liliopsida</taxon>
        <taxon>Poales</taxon>
        <taxon>Poaceae</taxon>
        <taxon>BOP clade</taxon>
        <taxon>Pooideae</taxon>
        <taxon>Stipodae</taxon>
        <taxon>Brachypodieae</taxon>
        <taxon>Brachypodium</taxon>
    </lineage>
</organism>
<reference evidence="1 2" key="1">
    <citation type="journal article" date="2010" name="Nature">
        <title>Genome sequencing and analysis of the model grass Brachypodium distachyon.</title>
        <authorList>
            <consortium name="International Brachypodium Initiative"/>
        </authorList>
    </citation>
    <scope>NUCLEOTIDE SEQUENCE [LARGE SCALE GENOMIC DNA]</scope>
    <source>
        <strain evidence="1">Bd21</strain>
        <strain evidence="2">cv. Bd21</strain>
    </source>
</reference>
<accession>A0A2K2D6G8</accession>
<protein>
    <submittedName>
        <fullName evidence="1 2">Uncharacterized protein</fullName>
    </submittedName>
</protein>
<sequence>MPVHKVRHARVGMLRLPAMGPPRHLMLVEGNDDSGFLLTVGRGQAGITAVSAVYIRAGGPPWYAVKMWANGPPPAPGMKTDSRAHAVLVEIVAVCGAAPGAVDVKALPVLTVPRNFLVGGAAGAADMVLPVSVRVDKMS</sequence>
<dbReference type="Proteomes" id="UP000008810">
    <property type="component" value="Chromosome 2"/>
</dbReference>
<reference evidence="1" key="2">
    <citation type="submission" date="2017-06" db="EMBL/GenBank/DDBJ databases">
        <title>WGS assembly of Brachypodium distachyon.</title>
        <authorList>
            <consortium name="The International Brachypodium Initiative"/>
            <person name="Lucas S."/>
            <person name="Harmon-Smith M."/>
            <person name="Lail K."/>
            <person name="Tice H."/>
            <person name="Grimwood J."/>
            <person name="Bruce D."/>
            <person name="Barry K."/>
            <person name="Shu S."/>
            <person name="Lindquist E."/>
            <person name="Wang M."/>
            <person name="Pitluck S."/>
            <person name="Vogel J.P."/>
            <person name="Garvin D.F."/>
            <person name="Mockler T.C."/>
            <person name="Schmutz J."/>
            <person name="Rokhsar D."/>
            <person name="Bevan M.W."/>
        </authorList>
    </citation>
    <scope>NUCLEOTIDE SEQUENCE</scope>
    <source>
        <strain evidence="1">Bd21</strain>
    </source>
</reference>
<dbReference type="OrthoDB" id="605468at2759"/>
<dbReference type="EMBL" id="CM000881">
    <property type="protein sequence ID" value="PNT69863.1"/>
    <property type="molecule type" value="Genomic_DNA"/>
</dbReference>
<name>A0A2K2D6G8_BRADI</name>
<evidence type="ECO:0000313" key="3">
    <source>
        <dbReference type="Proteomes" id="UP000008810"/>
    </source>
</evidence>
<reference evidence="2" key="3">
    <citation type="submission" date="2018-08" db="UniProtKB">
        <authorList>
            <consortium name="EnsemblPlants"/>
        </authorList>
    </citation>
    <scope>IDENTIFICATION</scope>
    <source>
        <strain evidence="2">cv. Bd21</strain>
    </source>
</reference>
<proteinExistence type="predicted"/>
<evidence type="ECO:0000313" key="1">
    <source>
        <dbReference type="EMBL" id="PNT69863.1"/>
    </source>
</evidence>
<dbReference type="ExpressionAtlas" id="A0A2K2D6G8">
    <property type="expression patterns" value="baseline"/>
</dbReference>
<gene>
    <name evidence="2" type="primary">LOC104582997</name>
    <name evidence="1" type="ORF">BRADI_2g01692v3</name>
</gene>
<dbReference type="GeneID" id="104582997"/>
<keyword evidence="3" id="KW-1185">Reference proteome</keyword>
<dbReference type="AlphaFoldDB" id="A0A2K2D6G8"/>